<dbReference type="GO" id="GO:0003934">
    <property type="term" value="F:GTP cyclohydrolase I activity"/>
    <property type="evidence" value="ECO:0007669"/>
    <property type="project" value="UniProtKB-UniRule"/>
</dbReference>
<protein>
    <recommendedName>
        <fullName evidence="5">GTP cyclohydrolase 1</fullName>
        <ecNumber evidence="5">3.5.4.16</ecNumber>
    </recommendedName>
    <alternativeName>
        <fullName evidence="5">GTP cyclohydrolase I</fullName>
        <shortName evidence="5">GTP-CH-I</shortName>
    </alternativeName>
</protein>
<dbReference type="InterPro" id="IPR018234">
    <property type="entry name" value="GTP_CycHdrlase_I_CS"/>
</dbReference>
<feature type="binding site" evidence="5">
    <location>
        <position position="118"/>
    </location>
    <ligand>
        <name>Zn(2+)</name>
        <dbReference type="ChEBI" id="CHEBI:29105"/>
    </ligand>
</feature>
<dbReference type="Gene3D" id="3.30.1130.10">
    <property type="match status" value="1"/>
</dbReference>
<evidence type="ECO:0000256" key="2">
    <source>
        <dbReference type="ARBA" id="ARBA00005080"/>
    </source>
</evidence>
<dbReference type="HAMAP" id="MF_00223">
    <property type="entry name" value="FolE"/>
    <property type="match status" value="1"/>
</dbReference>
<dbReference type="GO" id="GO:0046654">
    <property type="term" value="P:tetrahydrofolate biosynthetic process"/>
    <property type="evidence" value="ECO:0007669"/>
    <property type="project" value="UniProtKB-UniRule"/>
</dbReference>
<dbReference type="SUPFAM" id="SSF55620">
    <property type="entry name" value="Tetrahydrobiopterin biosynthesis enzymes-like"/>
    <property type="match status" value="1"/>
</dbReference>
<keyword evidence="5" id="KW-0547">Nucleotide-binding</keyword>
<keyword evidence="5" id="KW-0342">GTP-binding</keyword>
<evidence type="ECO:0000259" key="6">
    <source>
        <dbReference type="Pfam" id="PF01227"/>
    </source>
</evidence>
<comment type="caution">
    <text evidence="7">The sequence shown here is derived from an EMBL/GenBank/DDBJ whole genome shotgun (WGS) entry which is preliminary data.</text>
</comment>
<dbReference type="EMBL" id="JAALHA020000024">
    <property type="protein sequence ID" value="MDR9899423.1"/>
    <property type="molecule type" value="Genomic_DNA"/>
</dbReference>
<dbReference type="PANTHER" id="PTHR11109:SF7">
    <property type="entry name" value="GTP CYCLOHYDROLASE 1"/>
    <property type="match status" value="1"/>
</dbReference>
<comment type="catalytic activity">
    <reaction evidence="1 5">
        <text>GTP + H2O = 7,8-dihydroneopterin 3'-triphosphate + formate + H(+)</text>
        <dbReference type="Rhea" id="RHEA:17473"/>
        <dbReference type="ChEBI" id="CHEBI:15377"/>
        <dbReference type="ChEBI" id="CHEBI:15378"/>
        <dbReference type="ChEBI" id="CHEBI:15740"/>
        <dbReference type="ChEBI" id="CHEBI:37565"/>
        <dbReference type="ChEBI" id="CHEBI:58462"/>
        <dbReference type="EC" id="3.5.4.16"/>
    </reaction>
</comment>
<dbReference type="Proteomes" id="UP000667802">
    <property type="component" value="Unassembled WGS sequence"/>
</dbReference>
<dbReference type="GO" id="GO:0008270">
    <property type="term" value="F:zinc ion binding"/>
    <property type="evidence" value="ECO:0007669"/>
    <property type="project" value="UniProtKB-UniRule"/>
</dbReference>
<keyword evidence="3 5" id="KW-0554">One-carbon metabolism</keyword>
<organism evidence="7 8">
    <name type="scientific">Aetokthonos hydrillicola Thurmond2011</name>
    <dbReference type="NCBI Taxonomy" id="2712845"/>
    <lineage>
        <taxon>Bacteria</taxon>
        <taxon>Bacillati</taxon>
        <taxon>Cyanobacteriota</taxon>
        <taxon>Cyanophyceae</taxon>
        <taxon>Nostocales</taxon>
        <taxon>Hapalosiphonaceae</taxon>
        <taxon>Aetokthonos</taxon>
    </lineage>
</organism>
<evidence type="ECO:0000313" key="7">
    <source>
        <dbReference type="EMBL" id="MDR9899423.1"/>
    </source>
</evidence>
<comment type="subunit">
    <text evidence="5">Homopolymer.</text>
</comment>
<keyword evidence="8" id="KW-1185">Reference proteome</keyword>
<evidence type="ECO:0000256" key="1">
    <source>
        <dbReference type="ARBA" id="ARBA00001052"/>
    </source>
</evidence>
<sequence>MSFTSNKLSNISLSQFKESDSQELSLLEAAKSTPQPVHTQNLAQASELLRKAMQLLWGDSFNTEGMEDTPARVAKFWAEMTWGLHKNPSQPLQRTFQCEHNEIVVLRDIKFSSLCEHHLLPFSGVAHVGYIPQGRVVGLSKIPRCLDIIAARPQMQERITYQLANTIHNTLNALGTFVVIEAEHNCMNNRGVLKYGSKTITNAVLGVFKTDVNARGQILSLIASSKL</sequence>
<comment type="similarity">
    <text evidence="5">Belongs to the GTP cyclohydrolase I family.</text>
</comment>
<dbReference type="EC" id="3.5.4.16" evidence="5"/>
<dbReference type="FunFam" id="3.30.1130.10:FF:000001">
    <property type="entry name" value="GTP cyclohydrolase 1"/>
    <property type="match status" value="1"/>
</dbReference>
<accession>A0AAP5ID86</accession>
<name>A0AAP5ID86_9CYAN</name>
<feature type="domain" description="GTP cyclohydrolase I" evidence="6">
    <location>
        <begin position="57"/>
        <end position="222"/>
    </location>
</feature>
<feature type="binding site" evidence="5">
    <location>
        <position position="186"/>
    </location>
    <ligand>
        <name>Zn(2+)</name>
        <dbReference type="ChEBI" id="CHEBI:29105"/>
    </ligand>
</feature>
<dbReference type="PANTHER" id="PTHR11109">
    <property type="entry name" value="GTP CYCLOHYDROLASE I"/>
    <property type="match status" value="1"/>
</dbReference>
<evidence type="ECO:0000313" key="8">
    <source>
        <dbReference type="Proteomes" id="UP000667802"/>
    </source>
</evidence>
<dbReference type="PROSITE" id="PS00859">
    <property type="entry name" value="GTP_CYCLOHYDROL_1_1"/>
    <property type="match status" value="1"/>
</dbReference>
<keyword evidence="4 5" id="KW-0378">Hydrolase</keyword>
<dbReference type="Pfam" id="PF01227">
    <property type="entry name" value="GTP_cyclohydroI"/>
    <property type="match status" value="1"/>
</dbReference>
<reference evidence="8" key="1">
    <citation type="journal article" date="2021" name="Science">
        <title>Hunting the eagle killer: A cyanobacterial neurotoxin causes vacuolar myelinopathy.</title>
        <authorList>
            <person name="Breinlinger S."/>
            <person name="Phillips T.J."/>
            <person name="Haram B.N."/>
            <person name="Mares J."/>
            <person name="Martinez Yerena J.A."/>
            <person name="Hrouzek P."/>
            <person name="Sobotka R."/>
            <person name="Henderson W.M."/>
            <person name="Schmieder P."/>
            <person name="Williams S.M."/>
            <person name="Lauderdale J.D."/>
            <person name="Wilde H.D."/>
            <person name="Gerrin W."/>
            <person name="Kust A."/>
            <person name="Washington J.W."/>
            <person name="Wagner C."/>
            <person name="Geier B."/>
            <person name="Liebeke M."/>
            <person name="Enke H."/>
            <person name="Niedermeyer T.H.J."/>
            <person name="Wilde S.B."/>
        </authorList>
    </citation>
    <scope>NUCLEOTIDE SEQUENCE [LARGE SCALE GENOMIC DNA]</scope>
    <source>
        <strain evidence="8">Thurmond2011</strain>
    </source>
</reference>
<dbReference type="NCBIfam" id="NF006825">
    <property type="entry name" value="PRK09347.1-2"/>
    <property type="match status" value="1"/>
</dbReference>
<gene>
    <name evidence="5 7" type="primary">folE</name>
    <name evidence="7" type="ORF">G7B40_033410</name>
</gene>
<dbReference type="Gene3D" id="1.10.286.10">
    <property type="match status" value="1"/>
</dbReference>
<dbReference type="GO" id="GO:0006729">
    <property type="term" value="P:tetrahydrobiopterin biosynthetic process"/>
    <property type="evidence" value="ECO:0007669"/>
    <property type="project" value="TreeGrafter"/>
</dbReference>
<feature type="binding site" evidence="5">
    <location>
        <position position="115"/>
    </location>
    <ligand>
        <name>Zn(2+)</name>
        <dbReference type="ChEBI" id="CHEBI:29105"/>
    </ligand>
</feature>
<evidence type="ECO:0000256" key="5">
    <source>
        <dbReference type="HAMAP-Rule" id="MF_00223"/>
    </source>
</evidence>
<dbReference type="GO" id="GO:0005737">
    <property type="term" value="C:cytoplasm"/>
    <property type="evidence" value="ECO:0007669"/>
    <property type="project" value="TreeGrafter"/>
</dbReference>
<dbReference type="PROSITE" id="PS00860">
    <property type="entry name" value="GTP_CYCLOHYDROL_1_2"/>
    <property type="match status" value="1"/>
</dbReference>
<evidence type="ECO:0000256" key="3">
    <source>
        <dbReference type="ARBA" id="ARBA00022563"/>
    </source>
</evidence>
<dbReference type="NCBIfam" id="NF006826">
    <property type="entry name" value="PRK09347.1-3"/>
    <property type="match status" value="1"/>
</dbReference>
<dbReference type="InterPro" id="IPR043134">
    <property type="entry name" value="GTP-CH-I_N"/>
</dbReference>
<dbReference type="GO" id="GO:0006730">
    <property type="term" value="P:one-carbon metabolic process"/>
    <property type="evidence" value="ECO:0007669"/>
    <property type="project" value="UniProtKB-UniRule"/>
</dbReference>
<evidence type="ECO:0000256" key="4">
    <source>
        <dbReference type="ARBA" id="ARBA00022801"/>
    </source>
</evidence>
<dbReference type="InterPro" id="IPR043133">
    <property type="entry name" value="GTP-CH-I_C/QueF"/>
</dbReference>
<comment type="pathway">
    <text evidence="2 5">Cofactor biosynthesis; 7,8-dihydroneopterin triphosphate biosynthesis; 7,8-dihydroneopterin triphosphate from GTP: step 1/1.</text>
</comment>
<keyword evidence="5" id="KW-0479">Metal-binding</keyword>
<dbReference type="InterPro" id="IPR020602">
    <property type="entry name" value="GTP_CycHdrlase_I_dom"/>
</dbReference>
<dbReference type="GO" id="GO:0005525">
    <property type="term" value="F:GTP binding"/>
    <property type="evidence" value="ECO:0007669"/>
    <property type="project" value="UniProtKB-KW"/>
</dbReference>
<dbReference type="InterPro" id="IPR001474">
    <property type="entry name" value="GTP_CycHdrlase_I"/>
</dbReference>
<proteinExistence type="inferred from homology"/>
<keyword evidence="5" id="KW-0862">Zinc</keyword>
<dbReference type="NCBIfam" id="TIGR00063">
    <property type="entry name" value="folE"/>
    <property type="match status" value="1"/>
</dbReference>
<dbReference type="AlphaFoldDB" id="A0AAP5ID86"/>